<gene>
    <name evidence="5" type="ORF">TeGR_g2061</name>
</gene>
<reference evidence="5 6" key="1">
    <citation type="journal article" date="2023" name="Commun. Biol.">
        <title>Genome analysis of Parmales, the sister group of diatoms, reveals the evolutionary specialization of diatoms from phago-mixotrophs to photoautotrophs.</title>
        <authorList>
            <person name="Ban H."/>
            <person name="Sato S."/>
            <person name="Yoshikawa S."/>
            <person name="Yamada K."/>
            <person name="Nakamura Y."/>
            <person name="Ichinomiya M."/>
            <person name="Sato N."/>
            <person name="Blanc-Mathieu R."/>
            <person name="Endo H."/>
            <person name="Kuwata A."/>
            <person name="Ogata H."/>
        </authorList>
    </citation>
    <scope>NUCLEOTIDE SEQUENCE [LARGE SCALE GENOMIC DNA]</scope>
</reference>
<dbReference type="PRINTS" id="PR00081">
    <property type="entry name" value="GDHRDH"/>
</dbReference>
<dbReference type="Gene3D" id="3.40.50.720">
    <property type="entry name" value="NAD(P)-binding Rossmann-like Domain"/>
    <property type="match status" value="1"/>
</dbReference>
<keyword evidence="3" id="KW-1133">Transmembrane helix</keyword>
<dbReference type="EMBL" id="BRYB01003440">
    <property type="protein sequence ID" value="GMI36709.1"/>
    <property type="molecule type" value="Genomic_DNA"/>
</dbReference>
<evidence type="ECO:0000256" key="3">
    <source>
        <dbReference type="SAM" id="Phobius"/>
    </source>
</evidence>
<dbReference type="Proteomes" id="UP001165060">
    <property type="component" value="Unassembled WGS sequence"/>
</dbReference>
<feature type="signal peptide" evidence="4">
    <location>
        <begin position="1"/>
        <end position="21"/>
    </location>
</feature>
<dbReference type="PANTHER" id="PTHR44196">
    <property type="entry name" value="DEHYDROGENASE/REDUCTASE SDR FAMILY MEMBER 7B"/>
    <property type="match status" value="1"/>
</dbReference>
<keyword evidence="6" id="KW-1185">Reference proteome</keyword>
<feature type="transmembrane region" description="Helical" evidence="3">
    <location>
        <begin position="318"/>
        <end position="338"/>
    </location>
</feature>
<dbReference type="SUPFAM" id="SSF51735">
    <property type="entry name" value="NAD(P)-binding Rossmann-fold domains"/>
    <property type="match status" value="1"/>
</dbReference>
<dbReference type="InterPro" id="IPR002347">
    <property type="entry name" value="SDR_fam"/>
</dbReference>
<evidence type="ECO:0000313" key="5">
    <source>
        <dbReference type="EMBL" id="GMI36709.1"/>
    </source>
</evidence>
<comment type="similarity">
    <text evidence="1">Belongs to the short-chain dehydrogenases/reductases (SDR) family.</text>
</comment>
<name>A0ABQ6N0C7_9STRA</name>
<keyword evidence="4" id="KW-0732">Signal</keyword>
<keyword evidence="3" id="KW-0812">Transmembrane</keyword>
<keyword evidence="2" id="KW-0560">Oxidoreductase</keyword>
<keyword evidence="3" id="KW-0472">Membrane</keyword>
<feature type="transmembrane region" description="Helical" evidence="3">
    <location>
        <begin position="291"/>
        <end position="311"/>
    </location>
</feature>
<comment type="caution">
    <text evidence="5">The sequence shown here is derived from an EMBL/GenBank/DDBJ whole genome shotgun (WGS) entry which is preliminary data.</text>
</comment>
<sequence length="372" mass="39471">MTIPVTLLLLLLLLAAHTARAEYAIVTGASSGIGRALALAAAQEGYDVVLCARRESALLALSDVIRTTHQRATVIVPTDLSTSAGIDTLLHTTASLDVSTIFVNAGFAWSDGSLSDQPTASIEEMVNLNIMSSSKLASLYGSVFKERGSGKIMITSSLTALASLPGASLYAATRGFVRQLGAGLRAELAPHGVVVTTLLPGATDTEFAVRTNIQSALIFTFPGSRLLGLTLSSEVVADYALEGLKSGAAEVIPGFMNRAYAMAAENLMPAWMSRRYATYTFCEPNPLFDPYQAPTVLVVMLLGVLLMLPCIPFVCLSFLPLPAAILVALLTLIIVNVWQNGPRNHKPPKVSTLNDIRVLASKRDVVAAWRNG</sequence>
<dbReference type="PANTHER" id="PTHR44196:SF2">
    <property type="entry name" value="SHORT-CHAIN DEHYDROGENASE-RELATED"/>
    <property type="match status" value="1"/>
</dbReference>
<evidence type="ECO:0000313" key="6">
    <source>
        <dbReference type="Proteomes" id="UP001165060"/>
    </source>
</evidence>
<dbReference type="Pfam" id="PF00106">
    <property type="entry name" value="adh_short"/>
    <property type="match status" value="1"/>
</dbReference>
<feature type="non-terminal residue" evidence="5">
    <location>
        <position position="372"/>
    </location>
</feature>
<accession>A0ABQ6N0C7</accession>
<evidence type="ECO:0000256" key="1">
    <source>
        <dbReference type="ARBA" id="ARBA00006484"/>
    </source>
</evidence>
<dbReference type="CDD" id="cd05233">
    <property type="entry name" value="SDR_c"/>
    <property type="match status" value="1"/>
</dbReference>
<proteinExistence type="inferred from homology"/>
<evidence type="ECO:0000256" key="2">
    <source>
        <dbReference type="ARBA" id="ARBA00023002"/>
    </source>
</evidence>
<protein>
    <submittedName>
        <fullName evidence="5">Uncharacterized protein</fullName>
    </submittedName>
</protein>
<dbReference type="InterPro" id="IPR036291">
    <property type="entry name" value="NAD(P)-bd_dom_sf"/>
</dbReference>
<evidence type="ECO:0000256" key="4">
    <source>
        <dbReference type="SAM" id="SignalP"/>
    </source>
</evidence>
<organism evidence="5 6">
    <name type="scientific">Tetraparma gracilis</name>
    <dbReference type="NCBI Taxonomy" id="2962635"/>
    <lineage>
        <taxon>Eukaryota</taxon>
        <taxon>Sar</taxon>
        <taxon>Stramenopiles</taxon>
        <taxon>Ochrophyta</taxon>
        <taxon>Bolidophyceae</taxon>
        <taxon>Parmales</taxon>
        <taxon>Triparmaceae</taxon>
        <taxon>Tetraparma</taxon>
    </lineage>
</organism>
<feature type="chain" id="PRO_5046615210" evidence="4">
    <location>
        <begin position="22"/>
        <end position="372"/>
    </location>
</feature>